<dbReference type="AlphaFoldDB" id="A0A6L2K1D5"/>
<comment type="caution">
    <text evidence="2">The sequence shown here is derived from an EMBL/GenBank/DDBJ whole genome shotgun (WGS) entry which is preliminary data.</text>
</comment>
<keyword evidence="2" id="KW-0695">RNA-directed DNA polymerase</keyword>
<dbReference type="InterPro" id="IPR043502">
    <property type="entry name" value="DNA/RNA_pol_sf"/>
</dbReference>
<gene>
    <name evidence="2" type="ORF">Tci_014817</name>
</gene>
<dbReference type="GO" id="GO:0003964">
    <property type="term" value="F:RNA-directed DNA polymerase activity"/>
    <property type="evidence" value="ECO:0007669"/>
    <property type="project" value="UniProtKB-KW"/>
</dbReference>
<sequence>MTTLTSMCEMVCQIFQKKQEEKRIEEEQAANARYWKILTCCDDDDDYDSAITPVLSTEETENSLSMGDEHLDTIPATKSDELIKSSVENFVPILSEFKGILDTMCDVHLVNNPTPLKAKDHFEILINSNDDISSSDDESLYKENIEYVKASPHDSELVILEVAEIVTPKVEEIEDDNLREKLLNVHLLIANIEALKDNHTSSSKFLTKSSSTSSKSFLEETNTFHNSLSEFENFYFYLGEISSGSTTTHSDISLSDYEVFYFDDDHIEEISGGSTTTHSDIFLSEYDSFTFDLLNDQCPPTDRSDFTHEEFADELAHIISPPEPILLKESLVDYGPTPFRLFYSWFLEVDFLSVVQDSWSIADNNSQNHMIKFKSKLKNLKHRLKAWSCDKKYLHNKERNLSQESLLGIDLRLDQGMGLPYDVLNHSKLVRELDDLNKKESIDLAQKAKVKWAIEGDHNSKFYHGIVNKKRRFAQPDWDRVPLVDQFPRVLSLNLSRNLEAVKYWSVVGNDVILTVKEFFSTGSILNGCNPSFIALIPKRAPSNLNEVISLCKAKKEKALLFKVDFQKAFDSVRWDHLDDILDKFGFGHTWRRWIKSCLYSSKASILVNGSPTDEFSFHMGLRQGDPLSPFLFILVMGSLYISFQRLIDRGDVPGQALRSPNLVSSIL</sequence>
<name>A0A6L2K1D5_TANCI</name>
<evidence type="ECO:0000313" key="2">
    <source>
        <dbReference type="EMBL" id="GEU42839.1"/>
    </source>
</evidence>
<proteinExistence type="predicted"/>
<organism evidence="2">
    <name type="scientific">Tanacetum cinerariifolium</name>
    <name type="common">Dalmatian daisy</name>
    <name type="synonym">Chrysanthemum cinerariifolium</name>
    <dbReference type="NCBI Taxonomy" id="118510"/>
    <lineage>
        <taxon>Eukaryota</taxon>
        <taxon>Viridiplantae</taxon>
        <taxon>Streptophyta</taxon>
        <taxon>Embryophyta</taxon>
        <taxon>Tracheophyta</taxon>
        <taxon>Spermatophyta</taxon>
        <taxon>Magnoliopsida</taxon>
        <taxon>eudicotyledons</taxon>
        <taxon>Gunneridae</taxon>
        <taxon>Pentapetalae</taxon>
        <taxon>asterids</taxon>
        <taxon>campanulids</taxon>
        <taxon>Asterales</taxon>
        <taxon>Asteraceae</taxon>
        <taxon>Asteroideae</taxon>
        <taxon>Anthemideae</taxon>
        <taxon>Anthemidinae</taxon>
        <taxon>Tanacetum</taxon>
    </lineage>
</organism>
<protein>
    <submittedName>
        <fullName evidence="2">RNA-directed DNA polymerase, eukaryota, reverse transcriptase zinc-binding domain protein</fullName>
    </submittedName>
</protein>
<feature type="domain" description="Reverse transcriptase" evidence="1">
    <location>
        <begin position="547"/>
        <end position="643"/>
    </location>
</feature>
<accession>A0A6L2K1D5</accession>
<dbReference type="Pfam" id="PF00078">
    <property type="entry name" value="RVT_1"/>
    <property type="match status" value="1"/>
</dbReference>
<keyword evidence="2" id="KW-0548">Nucleotidyltransferase</keyword>
<keyword evidence="2" id="KW-0808">Transferase</keyword>
<dbReference type="SUPFAM" id="SSF56672">
    <property type="entry name" value="DNA/RNA polymerases"/>
    <property type="match status" value="1"/>
</dbReference>
<dbReference type="PANTHER" id="PTHR31635:SF196">
    <property type="entry name" value="REVERSE TRANSCRIPTASE DOMAIN-CONTAINING PROTEIN-RELATED"/>
    <property type="match status" value="1"/>
</dbReference>
<dbReference type="PANTHER" id="PTHR31635">
    <property type="entry name" value="REVERSE TRANSCRIPTASE DOMAIN-CONTAINING PROTEIN-RELATED"/>
    <property type="match status" value="1"/>
</dbReference>
<evidence type="ECO:0000259" key="1">
    <source>
        <dbReference type="Pfam" id="PF00078"/>
    </source>
</evidence>
<reference evidence="2" key="1">
    <citation type="journal article" date="2019" name="Sci. Rep.">
        <title>Draft genome of Tanacetum cinerariifolium, the natural source of mosquito coil.</title>
        <authorList>
            <person name="Yamashiro T."/>
            <person name="Shiraishi A."/>
            <person name="Satake H."/>
            <person name="Nakayama K."/>
        </authorList>
    </citation>
    <scope>NUCLEOTIDE SEQUENCE</scope>
</reference>
<dbReference type="EMBL" id="BKCJ010001623">
    <property type="protein sequence ID" value="GEU42839.1"/>
    <property type="molecule type" value="Genomic_DNA"/>
</dbReference>
<dbReference type="InterPro" id="IPR000477">
    <property type="entry name" value="RT_dom"/>
</dbReference>